<organism evidence="6 7">
    <name type="scientific">Trifolium medium</name>
    <dbReference type="NCBI Taxonomy" id="97028"/>
    <lineage>
        <taxon>Eukaryota</taxon>
        <taxon>Viridiplantae</taxon>
        <taxon>Streptophyta</taxon>
        <taxon>Embryophyta</taxon>
        <taxon>Tracheophyta</taxon>
        <taxon>Spermatophyta</taxon>
        <taxon>Magnoliopsida</taxon>
        <taxon>eudicotyledons</taxon>
        <taxon>Gunneridae</taxon>
        <taxon>Pentapetalae</taxon>
        <taxon>rosids</taxon>
        <taxon>fabids</taxon>
        <taxon>Fabales</taxon>
        <taxon>Fabaceae</taxon>
        <taxon>Papilionoideae</taxon>
        <taxon>50 kb inversion clade</taxon>
        <taxon>NPAAA clade</taxon>
        <taxon>Hologalegina</taxon>
        <taxon>IRL clade</taxon>
        <taxon>Trifolieae</taxon>
        <taxon>Trifolium</taxon>
    </lineage>
</organism>
<dbReference type="PANTHER" id="PTHR32009">
    <property type="entry name" value="TMV RESISTANCE PROTEIN N-LIKE"/>
    <property type="match status" value="1"/>
</dbReference>
<sequence>MSMENYGDQSRGFTYDVFLSFRGEDTRHNFIGYLRDALQQRGINAFFDDKNLRIGEDISP</sequence>
<dbReference type="Pfam" id="PF01582">
    <property type="entry name" value="TIR"/>
    <property type="match status" value="1"/>
</dbReference>
<dbReference type="PROSITE" id="PS50104">
    <property type="entry name" value="TIR"/>
    <property type="match status" value="1"/>
</dbReference>
<dbReference type="InterPro" id="IPR000157">
    <property type="entry name" value="TIR_dom"/>
</dbReference>
<accession>A0A392S4C6</accession>
<dbReference type="GO" id="GO:0061809">
    <property type="term" value="F:NAD+ nucleosidase activity, cyclic ADP-ribose generating"/>
    <property type="evidence" value="ECO:0007669"/>
    <property type="project" value="UniProtKB-EC"/>
</dbReference>
<evidence type="ECO:0000313" key="6">
    <source>
        <dbReference type="EMBL" id="MCI43064.1"/>
    </source>
</evidence>
<keyword evidence="2" id="KW-0378">Hydrolase</keyword>
<evidence type="ECO:0000256" key="3">
    <source>
        <dbReference type="ARBA" id="ARBA00023027"/>
    </source>
</evidence>
<dbReference type="EMBL" id="LXQA010312546">
    <property type="protein sequence ID" value="MCI43064.1"/>
    <property type="molecule type" value="Genomic_DNA"/>
</dbReference>
<keyword evidence="7" id="KW-1185">Reference proteome</keyword>
<keyword evidence="3" id="KW-0520">NAD</keyword>
<dbReference type="Gene3D" id="3.40.50.10140">
    <property type="entry name" value="Toll/interleukin-1 receptor homology (TIR) domain"/>
    <property type="match status" value="1"/>
</dbReference>
<comment type="catalytic activity">
    <reaction evidence="4">
        <text>NAD(+) + H2O = ADP-D-ribose + nicotinamide + H(+)</text>
        <dbReference type="Rhea" id="RHEA:16301"/>
        <dbReference type="ChEBI" id="CHEBI:15377"/>
        <dbReference type="ChEBI" id="CHEBI:15378"/>
        <dbReference type="ChEBI" id="CHEBI:17154"/>
        <dbReference type="ChEBI" id="CHEBI:57540"/>
        <dbReference type="ChEBI" id="CHEBI:57967"/>
        <dbReference type="EC" id="3.2.2.6"/>
    </reaction>
    <physiologicalReaction direction="left-to-right" evidence="4">
        <dbReference type="Rhea" id="RHEA:16302"/>
    </physiologicalReaction>
</comment>
<dbReference type="Proteomes" id="UP000265520">
    <property type="component" value="Unassembled WGS sequence"/>
</dbReference>
<dbReference type="PANTHER" id="PTHR32009:SF39">
    <property type="entry name" value="TIR DOMAIN-CONTAINING PROTEIN"/>
    <property type="match status" value="1"/>
</dbReference>
<feature type="non-terminal residue" evidence="6">
    <location>
        <position position="60"/>
    </location>
</feature>
<evidence type="ECO:0000256" key="4">
    <source>
        <dbReference type="ARBA" id="ARBA00047304"/>
    </source>
</evidence>
<name>A0A392S4C6_9FABA</name>
<evidence type="ECO:0000256" key="1">
    <source>
        <dbReference type="ARBA" id="ARBA00011982"/>
    </source>
</evidence>
<dbReference type="AlphaFoldDB" id="A0A392S4C6"/>
<proteinExistence type="predicted"/>
<evidence type="ECO:0000256" key="2">
    <source>
        <dbReference type="ARBA" id="ARBA00022801"/>
    </source>
</evidence>
<dbReference type="EC" id="3.2.2.6" evidence="1"/>
<evidence type="ECO:0000259" key="5">
    <source>
        <dbReference type="PROSITE" id="PS50104"/>
    </source>
</evidence>
<dbReference type="SUPFAM" id="SSF52200">
    <property type="entry name" value="Toll/Interleukin receptor TIR domain"/>
    <property type="match status" value="1"/>
</dbReference>
<reference evidence="6 7" key="1">
    <citation type="journal article" date="2018" name="Front. Plant Sci.">
        <title>Red Clover (Trifolium pratense) and Zigzag Clover (T. medium) - A Picture of Genomic Similarities and Differences.</title>
        <authorList>
            <person name="Dluhosova J."/>
            <person name="Istvanek J."/>
            <person name="Nedelnik J."/>
            <person name="Repkova J."/>
        </authorList>
    </citation>
    <scope>NUCLEOTIDE SEQUENCE [LARGE SCALE GENOMIC DNA]</scope>
    <source>
        <strain evidence="7">cv. 10/8</strain>
        <tissue evidence="6">Leaf</tissue>
    </source>
</reference>
<evidence type="ECO:0000313" key="7">
    <source>
        <dbReference type="Proteomes" id="UP000265520"/>
    </source>
</evidence>
<feature type="domain" description="TIR" evidence="5">
    <location>
        <begin position="13"/>
        <end position="60"/>
    </location>
</feature>
<protein>
    <recommendedName>
        <fullName evidence="1">ADP-ribosyl cyclase/cyclic ADP-ribose hydrolase</fullName>
        <ecNumber evidence="1">3.2.2.6</ecNumber>
    </recommendedName>
</protein>
<dbReference type="GO" id="GO:0007165">
    <property type="term" value="P:signal transduction"/>
    <property type="evidence" value="ECO:0007669"/>
    <property type="project" value="InterPro"/>
</dbReference>
<dbReference type="InterPro" id="IPR035897">
    <property type="entry name" value="Toll_tir_struct_dom_sf"/>
</dbReference>
<comment type="caution">
    <text evidence="6">The sequence shown here is derived from an EMBL/GenBank/DDBJ whole genome shotgun (WGS) entry which is preliminary data.</text>
</comment>